<keyword evidence="14" id="KW-1185">Reference proteome</keyword>
<dbReference type="PROSITE" id="PS00981">
    <property type="entry name" value="G_PROTEIN_RECEP_F3_3"/>
    <property type="match status" value="1"/>
</dbReference>
<organism evidence="13 14">
    <name type="scientific">Stichopus japonicus</name>
    <name type="common">Sea cucumber</name>
    <dbReference type="NCBI Taxonomy" id="307972"/>
    <lineage>
        <taxon>Eukaryota</taxon>
        <taxon>Metazoa</taxon>
        <taxon>Echinodermata</taxon>
        <taxon>Eleutherozoa</taxon>
        <taxon>Echinozoa</taxon>
        <taxon>Holothuroidea</taxon>
        <taxon>Aspidochirotacea</taxon>
        <taxon>Aspidochirotida</taxon>
        <taxon>Stichopodidae</taxon>
        <taxon>Apostichopus</taxon>
    </lineage>
</organism>
<keyword evidence="6 11" id="KW-0472">Membrane</keyword>
<keyword evidence="8" id="KW-0325">Glycoprotein</keyword>
<keyword evidence="2" id="KW-1003">Cell membrane</keyword>
<dbReference type="EMBL" id="MRZV01000233">
    <property type="protein sequence ID" value="PIK54849.1"/>
    <property type="molecule type" value="Genomic_DNA"/>
</dbReference>
<dbReference type="Proteomes" id="UP000230750">
    <property type="component" value="Unassembled WGS sequence"/>
</dbReference>
<gene>
    <name evidence="13" type="ORF">BSL78_08278</name>
</gene>
<feature type="compositionally biased region" description="Low complexity" evidence="10">
    <location>
        <begin position="227"/>
        <end position="236"/>
    </location>
</feature>
<sequence>MHALTNPFSVTDTVLSIHTTFSVKQVIKDHQLFAIVGVLLVVDLVILVTWEIVDSLHDDVKEVYKEIFGLFLAWETRHVSIPALNDSKYIGMSVYNVTIMCCLGVALSFVIQDNPAASHGLISVFILFCATITLSLVFVPKVIELRINPHANERIRVVGGLDKARSTPGNAASITSSAKVRIIAEENSDLRKKLVESDKKIKELEDELYRIAPEEAPLLLKLDSDSDIPSMSPSKSNGGTKRINLSPNSVYYQPSNTSNPSSQVETKIPNISDEEEPSKELYENYGGVWIGPPGAEDNPDAELIPYEYPYDLNQNGSFQDSVAEVHRTYDDTVPLKTPDNSPVRGCAITNNIPQSPYEMPAFLIDYTK</sequence>
<feature type="domain" description="G-protein coupled receptors family 3 profile" evidence="12">
    <location>
        <begin position="67"/>
        <end position="152"/>
    </location>
</feature>
<evidence type="ECO:0000256" key="7">
    <source>
        <dbReference type="ARBA" id="ARBA00023170"/>
    </source>
</evidence>
<evidence type="ECO:0000256" key="6">
    <source>
        <dbReference type="ARBA" id="ARBA00023136"/>
    </source>
</evidence>
<name>A0A2G8L3K6_STIJA</name>
<dbReference type="GO" id="GO:0038039">
    <property type="term" value="C:G protein-coupled receptor heterodimeric complex"/>
    <property type="evidence" value="ECO:0007669"/>
    <property type="project" value="TreeGrafter"/>
</dbReference>
<evidence type="ECO:0000256" key="1">
    <source>
        <dbReference type="ARBA" id="ARBA00004651"/>
    </source>
</evidence>
<feature type="transmembrane region" description="Helical" evidence="11">
    <location>
        <begin position="32"/>
        <end position="53"/>
    </location>
</feature>
<feature type="compositionally biased region" description="Polar residues" evidence="10">
    <location>
        <begin position="237"/>
        <end position="247"/>
    </location>
</feature>
<dbReference type="OrthoDB" id="2150267at2759"/>
<evidence type="ECO:0000256" key="5">
    <source>
        <dbReference type="ARBA" id="ARBA00023040"/>
    </source>
</evidence>
<comment type="subcellular location">
    <subcellularLocation>
        <location evidence="1">Cell membrane</location>
        <topology evidence="1">Multi-pass membrane protein</topology>
    </subcellularLocation>
</comment>
<proteinExistence type="predicted"/>
<dbReference type="InterPro" id="IPR017979">
    <property type="entry name" value="GPCR_3_CS"/>
</dbReference>
<dbReference type="InterPro" id="IPR017978">
    <property type="entry name" value="GPCR_3_C"/>
</dbReference>
<protein>
    <submittedName>
        <fullName evidence="13">Putative gamma-aminobutyric acid type B receptor subunit 2 isoform X1</fullName>
    </submittedName>
</protein>
<dbReference type="PANTHER" id="PTHR10519:SF74">
    <property type="entry name" value="GAMMA-AMINOBUTYRIC ACID TYPE B RECEPTOR SUBUNIT 2"/>
    <property type="match status" value="1"/>
</dbReference>
<evidence type="ECO:0000256" key="2">
    <source>
        <dbReference type="ARBA" id="ARBA00022475"/>
    </source>
</evidence>
<dbReference type="STRING" id="307972.A0A2G8L3K6"/>
<dbReference type="Pfam" id="PF00003">
    <property type="entry name" value="7tm_3"/>
    <property type="match status" value="1"/>
</dbReference>
<dbReference type="InterPro" id="IPR002455">
    <property type="entry name" value="GPCR3_GABA-B"/>
</dbReference>
<evidence type="ECO:0000256" key="9">
    <source>
        <dbReference type="ARBA" id="ARBA00023224"/>
    </source>
</evidence>
<keyword evidence="9" id="KW-0807">Transducer</keyword>
<keyword evidence="4 11" id="KW-1133">Transmembrane helix</keyword>
<evidence type="ECO:0000256" key="8">
    <source>
        <dbReference type="ARBA" id="ARBA00023180"/>
    </source>
</evidence>
<keyword evidence="3 11" id="KW-0812">Transmembrane</keyword>
<keyword evidence="7 13" id="KW-0675">Receptor</keyword>
<evidence type="ECO:0000256" key="10">
    <source>
        <dbReference type="SAM" id="MobiDB-lite"/>
    </source>
</evidence>
<dbReference type="GO" id="GO:0004965">
    <property type="term" value="F:G protein-coupled GABA receptor activity"/>
    <property type="evidence" value="ECO:0007669"/>
    <property type="project" value="InterPro"/>
</dbReference>
<evidence type="ECO:0000256" key="11">
    <source>
        <dbReference type="SAM" id="Phobius"/>
    </source>
</evidence>
<evidence type="ECO:0000256" key="3">
    <source>
        <dbReference type="ARBA" id="ARBA00022692"/>
    </source>
</evidence>
<dbReference type="PANTHER" id="PTHR10519">
    <property type="entry name" value="GABA-B RECEPTOR"/>
    <property type="match status" value="1"/>
</dbReference>
<dbReference type="GO" id="GO:0007214">
    <property type="term" value="P:gamma-aminobutyric acid signaling pathway"/>
    <property type="evidence" value="ECO:0007669"/>
    <property type="project" value="TreeGrafter"/>
</dbReference>
<accession>A0A2G8L3K6</accession>
<feature type="region of interest" description="Disordered" evidence="10">
    <location>
        <begin position="223"/>
        <end position="247"/>
    </location>
</feature>
<feature type="transmembrane region" description="Helical" evidence="11">
    <location>
        <begin position="117"/>
        <end position="139"/>
    </location>
</feature>
<dbReference type="PROSITE" id="PS50259">
    <property type="entry name" value="G_PROTEIN_RECEP_F3_4"/>
    <property type="match status" value="1"/>
</dbReference>
<reference evidence="13 14" key="1">
    <citation type="journal article" date="2017" name="PLoS Biol.">
        <title>The sea cucumber genome provides insights into morphological evolution and visceral regeneration.</title>
        <authorList>
            <person name="Zhang X."/>
            <person name="Sun L."/>
            <person name="Yuan J."/>
            <person name="Sun Y."/>
            <person name="Gao Y."/>
            <person name="Zhang L."/>
            <person name="Li S."/>
            <person name="Dai H."/>
            <person name="Hamel J.F."/>
            <person name="Liu C."/>
            <person name="Yu Y."/>
            <person name="Liu S."/>
            <person name="Lin W."/>
            <person name="Guo K."/>
            <person name="Jin S."/>
            <person name="Xu P."/>
            <person name="Storey K.B."/>
            <person name="Huan P."/>
            <person name="Zhang T."/>
            <person name="Zhou Y."/>
            <person name="Zhang J."/>
            <person name="Lin C."/>
            <person name="Li X."/>
            <person name="Xing L."/>
            <person name="Huo D."/>
            <person name="Sun M."/>
            <person name="Wang L."/>
            <person name="Mercier A."/>
            <person name="Li F."/>
            <person name="Yang H."/>
            <person name="Xiang J."/>
        </authorList>
    </citation>
    <scope>NUCLEOTIDE SEQUENCE [LARGE SCALE GENOMIC DNA]</scope>
    <source>
        <strain evidence="13">Shaxun</strain>
        <tissue evidence="13">Muscle</tissue>
    </source>
</reference>
<evidence type="ECO:0000256" key="4">
    <source>
        <dbReference type="ARBA" id="ARBA00022989"/>
    </source>
</evidence>
<dbReference type="AlphaFoldDB" id="A0A2G8L3K6"/>
<feature type="transmembrane region" description="Helical" evidence="11">
    <location>
        <begin position="94"/>
        <end position="111"/>
    </location>
</feature>
<comment type="caution">
    <text evidence="13">The sequence shown here is derived from an EMBL/GenBank/DDBJ whole genome shotgun (WGS) entry which is preliminary data.</text>
</comment>
<keyword evidence="5" id="KW-0297">G-protein coupled receptor</keyword>
<evidence type="ECO:0000313" key="13">
    <source>
        <dbReference type="EMBL" id="PIK54849.1"/>
    </source>
</evidence>
<evidence type="ECO:0000313" key="14">
    <source>
        <dbReference type="Proteomes" id="UP000230750"/>
    </source>
</evidence>
<evidence type="ECO:0000259" key="12">
    <source>
        <dbReference type="PROSITE" id="PS50259"/>
    </source>
</evidence>